<dbReference type="PANTHER" id="PTHR30627">
    <property type="entry name" value="PEPTIDOGLYCAN D,D-TRANSPEPTIDASE"/>
    <property type="match status" value="1"/>
</dbReference>
<keyword evidence="4" id="KW-1003">Cell membrane</keyword>
<dbReference type="InterPro" id="IPR050515">
    <property type="entry name" value="Beta-lactam/transpept"/>
</dbReference>
<evidence type="ECO:0000256" key="11">
    <source>
        <dbReference type="ARBA" id="ARBA00022989"/>
    </source>
</evidence>
<keyword evidence="6" id="KW-0645">Protease</keyword>
<dbReference type="GO" id="GO:0008658">
    <property type="term" value="F:penicillin binding"/>
    <property type="evidence" value="ECO:0007669"/>
    <property type="project" value="InterPro"/>
</dbReference>
<gene>
    <name evidence="17" type="primary">mrdA</name>
    <name evidence="17" type="ORF">GKIL_2139</name>
</gene>
<comment type="subcellular location">
    <subcellularLocation>
        <location evidence="2">Cell membrane</location>
    </subcellularLocation>
    <subcellularLocation>
        <location evidence="1">Membrane</location>
        <topology evidence="1">Single-pass membrane protein</topology>
    </subcellularLocation>
</comment>
<evidence type="ECO:0000259" key="15">
    <source>
        <dbReference type="Pfam" id="PF00905"/>
    </source>
</evidence>
<evidence type="ECO:0000256" key="5">
    <source>
        <dbReference type="ARBA" id="ARBA00022519"/>
    </source>
</evidence>
<dbReference type="SUPFAM" id="SSF56519">
    <property type="entry name" value="Penicillin binding protein dimerisation domain"/>
    <property type="match status" value="1"/>
</dbReference>
<keyword evidence="11 14" id="KW-1133">Transmembrane helix</keyword>
<dbReference type="InterPro" id="IPR017790">
    <property type="entry name" value="Penicillin-binding_protein_2"/>
</dbReference>
<evidence type="ECO:0000256" key="1">
    <source>
        <dbReference type="ARBA" id="ARBA00004167"/>
    </source>
</evidence>
<keyword evidence="5" id="KW-0997">Cell inner membrane</keyword>
<evidence type="ECO:0000256" key="6">
    <source>
        <dbReference type="ARBA" id="ARBA00022670"/>
    </source>
</evidence>
<dbReference type="SUPFAM" id="SSF56601">
    <property type="entry name" value="beta-lactamase/transpeptidase-like"/>
    <property type="match status" value="1"/>
</dbReference>
<dbReference type="Proteomes" id="UP000017396">
    <property type="component" value="Chromosome"/>
</dbReference>
<evidence type="ECO:0000313" key="17">
    <source>
        <dbReference type="EMBL" id="AGY58385.1"/>
    </source>
</evidence>
<accession>U5QL50</accession>
<name>U5QL50_GLOK1</name>
<keyword evidence="8" id="KW-0378">Hydrolase</keyword>
<keyword evidence="12 14" id="KW-0472">Membrane</keyword>
<dbReference type="FunFam" id="3.40.710.10:FF:000024">
    <property type="entry name" value="Penicillin-binding protein 2"/>
    <property type="match status" value="1"/>
</dbReference>
<dbReference type="GO" id="GO:0006508">
    <property type="term" value="P:proteolysis"/>
    <property type="evidence" value="ECO:0007669"/>
    <property type="project" value="UniProtKB-KW"/>
</dbReference>
<dbReference type="STRING" id="1183438.GKIL_2139"/>
<keyword evidence="13" id="KW-0961">Cell wall biogenesis/degradation</keyword>
<dbReference type="GO" id="GO:0009002">
    <property type="term" value="F:serine-type D-Ala-D-Ala carboxypeptidase activity"/>
    <property type="evidence" value="ECO:0007669"/>
    <property type="project" value="InterPro"/>
</dbReference>
<dbReference type="GO" id="GO:0071972">
    <property type="term" value="F:peptidoglycan L,D-transpeptidase activity"/>
    <property type="evidence" value="ECO:0007669"/>
    <property type="project" value="TreeGrafter"/>
</dbReference>
<keyword evidence="10" id="KW-0573">Peptidoglycan synthesis</keyword>
<dbReference type="PANTHER" id="PTHR30627:SF2">
    <property type="entry name" value="PEPTIDOGLYCAN D,D-TRANSPEPTIDASE MRDA"/>
    <property type="match status" value="1"/>
</dbReference>
<dbReference type="RefSeq" id="WP_023173528.1">
    <property type="nucleotide sequence ID" value="NC_022600.1"/>
</dbReference>
<evidence type="ECO:0000256" key="9">
    <source>
        <dbReference type="ARBA" id="ARBA00022960"/>
    </source>
</evidence>
<keyword evidence="7 14" id="KW-0812">Transmembrane</keyword>
<dbReference type="eggNOG" id="COG0768">
    <property type="taxonomic scope" value="Bacteria"/>
</dbReference>
<evidence type="ECO:0000256" key="3">
    <source>
        <dbReference type="ARBA" id="ARBA00007171"/>
    </source>
</evidence>
<feature type="domain" description="Penicillin-binding protein dimerisation" evidence="16">
    <location>
        <begin position="62"/>
        <end position="233"/>
    </location>
</feature>
<dbReference type="GO" id="GO:0008360">
    <property type="term" value="P:regulation of cell shape"/>
    <property type="evidence" value="ECO:0007669"/>
    <property type="project" value="UniProtKB-KW"/>
</dbReference>
<dbReference type="Gene3D" id="3.30.1390.30">
    <property type="entry name" value="Penicillin-binding protein 2a, domain 3"/>
    <property type="match status" value="1"/>
</dbReference>
<keyword evidence="18" id="KW-1185">Reference proteome</keyword>
<dbReference type="InterPro" id="IPR005311">
    <property type="entry name" value="PBP_dimer"/>
</dbReference>
<dbReference type="PATRIC" id="fig|1183438.3.peg.2100"/>
<dbReference type="InterPro" id="IPR001460">
    <property type="entry name" value="PCN-bd_Tpept"/>
</dbReference>
<evidence type="ECO:0000259" key="16">
    <source>
        <dbReference type="Pfam" id="PF03717"/>
    </source>
</evidence>
<dbReference type="Pfam" id="PF03717">
    <property type="entry name" value="PBP_dimer"/>
    <property type="match status" value="1"/>
</dbReference>
<feature type="domain" description="Penicillin-binding protein transpeptidase" evidence="15">
    <location>
        <begin position="268"/>
        <end position="578"/>
    </location>
</feature>
<dbReference type="Gene3D" id="3.90.1310.10">
    <property type="entry name" value="Penicillin-binding protein 2a (Domain 2)"/>
    <property type="match status" value="1"/>
</dbReference>
<feature type="transmembrane region" description="Helical" evidence="14">
    <location>
        <begin position="20"/>
        <end position="39"/>
    </location>
</feature>
<dbReference type="KEGG" id="glj:GKIL_2139"/>
<organism evidence="17 18">
    <name type="scientific">Gloeobacter kilaueensis (strain ATCC BAA-2537 / CCAP 1431/1 / ULC 316 / JS1)</name>
    <dbReference type="NCBI Taxonomy" id="1183438"/>
    <lineage>
        <taxon>Bacteria</taxon>
        <taxon>Bacillati</taxon>
        <taxon>Cyanobacteriota</taxon>
        <taxon>Cyanophyceae</taxon>
        <taxon>Gloeobacterales</taxon>
        <taxon>Gloeobacteraceae</taxon>
        <taxon>Gloeobacter</taxon>
    </lineage>
</organism>
<dbReference type="NCBIfam" id="TIGR03423">
    <property type="entry name" value="pbp2_mrdA"/>
    <property type="match status" value="1"/>
</dbReference>
<evidence type="ECO:0000256" key="2">
    <source>
        <dbReference type="ARBA" id="ARBA00004236"/>
    </source>
</evidence>
<dbReference type="InterPro" id="IPR012338">
    <property type="entry name" value="Beta-lactam/transpept-like"/>
</dbReference>
<evidence type="ECO:0000256" key="7">
    <source>
        <dbReference type="ARBA" id="ARBA00022692"/>
    </source>
</evidence>
<dbReference type="EMBL" id="CP003587">
    <property type="protein sequence ID" value="AGY58385.1"/>
    <property type="molecule type" value="Genomic_DNA"/>
</dbReference>
<evidence type="ECO:0000313" key="18">
    <source>
        <dbReference type="Proteomes" id="UP000017396"/>
    </source>
</evidence>
<dbReference type="GO" id="GO:0005886">
    <property type="term" value="C:plasma membrane"/>
    <property type="evidence" value="ECO:0007669"/>
    <property type="project" value="UniProtKB-SubCell"/>
</dbReference>
<evidence type="ECO:0000256" key="14">
    <source>
        <dbReference type="SAM" id="Phobius"/>
    </source>
</evidence>
<evidence type="ECO:0000256" key="13">
    <source>
        <dbReference type="ARBA" id="ARBA00023316"/>
    </source>
</evidence>
<dbReference type="AlphaFoldDB" id="U5QL50"/>
<proteinExistence type="inferred from homology"/>
<dbReference type="GO" id="GO:0071555">
    <property type="term" value="P:cell wall organization"/>
    <property type="evidence" value="ECO:0007669"/>
    <property type="project" value="UniProtKB-KW"/>
</dbReference>
<comment type="similarity">
    <text evidence="3">Belongs to the transpeptidase family.</text>
</comment>
<dbReference type="InterPro" id="IPR036138">
    <property type="entry name" value="PBP_dimer_sf"/>
</dbReference>
<protein>
    <submittedName>
        <fullName evidence="17">Penicillin-binding protein 2</fullName>
    </submittedName>
</protein>
<dbReference type="Gene3D" id="3.40.710.10">
    <property type="entry name" value="DD-peptidase/beta-lactamase superfamily"/>
    <property type="match status" value="1"/>
</dbReference>
<evidence type="ECO:0000256" key="4">
    <source>
        <dbReference type="ARBA" id="ARBA00022475"/>
    </source>
</evidence>
<dbReference type="GO" id="GO:0009252">
    <property type="term" value="P:peptidoglycan biosynthetic process"/>
    <property type="evidence" value="ECO:0007669"/>
    <property type="project" value="UniProtKB-KW"/>
</dbReference>
<dbReference type="Pfam" id="PF00905">
    <property type="entry name" value="Transpeptidase"/>
    <property type="match status" value="1"/>
</dbReference>
<evidence type="ECO:0000256" key="8">
    <source>
        <dbReference type="ARBA" id="ARBA00022801"/>
    </source>
</evidence>
<evidence type="ECO:0000256" key="12">
    <source>
        <dbReference type="ARBA" id="ARBA00023136"/>
    </source>
</evidence>
<reference evidence="17 18" key="1">
    <citation type="journal article" date="2013" name="PLoS ONE">
        <title>Cultivation and Complete Genome Sequencing of Gloeobacter kilaueensis sp. nov., from a Lava Cave in Kilauea Caldera, Hawai'i.</title>
        <authorList>
            <person name="Saw J.H."/>
            <person name="Schatz M."/>
            <person name="Brown M.V."/>
            <person name="Kunkel D.D."/>
            <person name="Foster J.S."/>
            <person name="Shick H."/>
            <person name="Christensen S."/>
            <person name="Hou S."/>
            <person name="Wan X."/>
            <person name="Donachie S.P."/>
        </authorList>
    </citation>
    <scope>NUCLEOTIDE SEQUENCE [LARGE SCALE GENOMIC DNA]</scope>
    <source>
        <strain evidence="18">JS</strain>
    </source>
</reference>
<evidence type="ECO:0000256" key="10">
    <source>
        <dbReference type="ARBA" id="ARBA00022984"/>
    </source>
</evidence>
<dbReference type="HOGENOM" id="CLU_009289_1_2_3"/>
<sequence length="597" mass="64936">MQLQQDRRDKRTSGEGNRGMVLLGVALLLLAGVGSRLGYLQLVRGSYHRELAENNRIRLIPIRPPRGRILDRYGRVLATNRLSYSVFLEPMQLRARQWPEVLGRLSGFIAVPADRMAQKLRIAGYNSPYPVRVLQNVEPKLVTVLREHIQQLPGIRVDVEWMRTYPNGPIASHLLGYTGEISEQQLAERKEQGYRLGDIVGKAGVERLLEEQLHGEWGGEPVEVDGAGQVVRVLGERPPKAGADVRLSIDLSLQKAAESALHSLQKRGAVVALDPRTGQVLAMASSPSYDANILSGRIATADWKRLQTPERPLLNRALRPYPTASTFKIIMTAAALESGKFNPASTLQTFGGLRIGSRVFREHDGGGFGRLGFVGALAISSDTFFYQVGLRIGPEQIGHWARNFGFGTRTGLGLPSESNGIVPTPEWKMQRFGQRWYPGDTANTSIGQGMVLSTPLQNAIMVSAIANGGYRVQPHLQLDSRPGLSPVGLAPATLNTIRLGLIEVVRGGTARRSLGNIGIPNAGKTGSAEHGLRKARQTHAVFVGYAPILQPQIAVSVFLENGGHGGSDAAPIAKKIYKAYFSHGTKKSASTSTKHVE</sequence>
<keyword evidence="9" id="KW-0133">Cell shape</keyword>